<name>A0ABY4D2T6_9BACT</name>
<keyword evidence="1" id="KW-0812">Transmembrane</keyword>
<sequence>MAEPANNTRRWVATLLAVLFAIQAGNWLWRTYRRLQGPTPQQVAEAALQRKIAASHAYDNQLLRANSLLDRQDTTAASHLLDSLRQQPTSGLFPIELQKLRTTTLRLDSVRSTATAP</sequence>
<proteinExistence type="predicted"/>
<gene>
    <name evidence="2" type="ORF">MTX78_02755</name>
</gene>
<feature type="transmembrane region" description="Helical" evidence="1">
    <location>
        <begin position="12"/>
        <end position="29"/>
    </location>
</feature>
<evidence type="ECO:0000256" key="1">
    <source>
        <dbReference type="SAM" id="Phobius"/>
    </source>
</evidence>
<dbReference type="Proteomes" id="UP000831113">
    <property type="component" value="Chromosome"/>
</dbReference>
<dbReference type="RefSeq" id="WP_243799703.1">
    <property type="nucleotide sequence ID" value="NZ_CP094669.1"/>
</dbReference>
<evidence type="ECO:0000313" key="2">
    <source>
        <dbReference type="EMBL" id="UOG75524.1"/>
    </source>
</evidence>
<keyword evidence="1" id="KW-0472">Membrane</keyword>
<evidence type="ECO:0008006" key="4">
    <source>
        <dbReference type="Google" id="ProtNLM"/>
    </source>
</evidence>
<keyword evidence="1" id="KW-1133">Transmembrane helix</keyword>
<organism evidence="2 3">
    <name type="scientific">Hymenobacter tibetensis</name>
    <dbReference type="NCBI Taxonomy" id="497967"/>
    <lineage>
        <taxon>Bacteria</taxon>
        <taxon>Pseudomonadati</taxon>
        <taxon>Bacteroidota</taxon>
        <taxon>Cytophagia</taxon>
        <taxon>Cytophagales</taxon>
        <taxon>Hymenobacteraceae</taxon>
        <taxon>Hymenobacter</taxon>
    </lineage>
</organism>
<dbReference type="EMBL" id="CP094669">
    <property type="protein sequence ID" value="UOG75524.1"/>
    <property type="molecule type" value="Genomic_DNA"/>
</dbReference>
<protein>
    <recommendedName>
        <fullName evidence="4">Tetratricopeptide repeat protein</fullName>
    </recommendedName>
</protein>
<keyword evidence="3" id="KW-1185">Reference proteome</keyword>
<accession>A0ABY4D2T6</accession>
<reference evidence="2 3" key="1">
    <citation type="submission" date="2022-03" db="EMBL/GenBank/DDBJ databases">
        <title>Hymenobactersp. isolated from the air.</title>
        <authorList>
            <person name="Won M."/>
            <person name="Kwon S.-W."/>
        </authorList>
    </citation>
    <scope>NUCLEOTIDE SEQUENCE [LARGE SCALE GENOMIC DNA]</scope>
    <source>
        <strain evidence="2 3">KACC 21982</strain>
    </source>
</reference>
<evidence type="ECO:0000313" key="3">
    <source>
        <dbReference type="Proteomes" id="UP000831113"/>
    </source>
</evidence>